<dbReference type="AlphaFoldDB" id="A0A1I8Q374"/>
<evidence type="ECO:0000256" key="1">
    <source>
        <dbReference type="PROSITE-ProRule" id="PRU00371"/>
    </source>
</evidence>
<feature type="region of interest" description="Disordered" evidence="2">
    <location>
        <begin position="150"/>
        <end position="175"/>
    </location>
</feature>
<gene>
    <name evidence="5" type="primary">106086468</name>
</gene>
<dbReference type="InterPro" id="IPR039353">
    <property type="entry name" value="TF_Adf1"/>
</dbReference>
<name>A0A1I8Q374_STOCA</name>
<dbReference type="Pfam" id="PF10545">
    <property type="entry name" value="MADF_DNA_bdg"/>
    <property type="match status" value="1"/>
</dbReference>
<feature type="compositionally biased region" description="Low complexity" evidence="2">
    <location>
        <begin position="266"/>
        <end position="275"/>
    </location>
</feature>
<dbReference type="Pfam" id="PF02944">
    <property type="entry name" value="BESS"/>
    <property type="match status" value="1"/>
</dbReference>
<evidence type="ECO:0000259" key="4">
    <source>
        <dbReference type="PROSITE" id="PS51031"/>
    </source>
</evidence>
<accession>A0A1I8Q374</accession>
<dbReference type="PANTHER" id="PTHR12243">
    <property type="entry name" value="MADF DOMAIN TRANSCRIPTION FACTOR"/>
    <property type="match status" value="1"/>
</dbReference>
<dbReference type="GO" id="GO:0003677">
    <property type="term" value="F:DNA binding"/>
    <property type="evidence" value="ECO:0007669"/>
    <property type="project" value="InterPro"/>
</dbReference>
<sequence>MMTLKATETIPNMTTSNKKLKIGLDNRFTASNVDSLSVIREVKKYKVMYDTEHEKYHDQHYRATVWEQICENLYPEYHEYNVTLRAHIVALVRRRWKSVRNYIAQEAKLMVTTDYCRKRESTQWEEMQFILPYIKTPYCEQFATELGLKRSDGTDSNSTKAEIINEPNNTESDASLPLQTRIKIKNERFLINEFVKQEEPYEIIDDDDDDPDYQAAEDYEDAYFNSAKTNDSCTDKSSLESMNWTKENSSRRPSIDPQTNGETFQSTTPSLLTPKTLDHNHKHMPAVNADDADNEAPSAKRPCHETQTMSTGTNTNETGNSLDMQRKLLELLINIEHRQLQSNQTDNSHDVDRMFLLSLVSDFKQIPVHKKISVKAKIATIIAEALG</sequence>
<dbReference type="OrthoDB" id="8118596at2759"/>
<feature type="domain" description="MADF" evidence="3">
    <location>
        <begin position="37"/>
        <end position="135"/>
    </location>
</feature>
<dbReference type="Proteomes" id="UP000095300">
    <property type="component" value="Unassembled WGS sequence"/>
</dbReference>
<protein>
    <recommendedName>
        <fullName evidence="7">MADF domain-containing protein</fullName>
    </recommendedName>
</protein>
<dbReference type="InterPro" id="IPR006578">
    <property type="entry name" value="MADF-dom"/>
</dbReference>
<dbReference type="GO" id="GO:0005634">
    <property type="term" value="C:nucleus"/>
    <property type="evidence" value="ECO:0007669"/>
    <property type="project" value="UniProtKB-SubCell"/>
</dbReference>
<comment type="subcellular location">
    <subcellularLocation>
        <location evidence="1">Nucleus</location>
    </subcellularLocation>
</comment>
<dbReference type="EnsemblMetazoa" id="SCAU013469-RA">
    <property type="protein sequence ID" value="SCAU013469-PA"/>
    <property type="gene ID" value="SCAU013469"/>
</dbReference>
<feature type="compositionally biased region" description="Low complexity" evidence="2">
    <location>
        <begin position="305"/>
        <end position="320"/>
    </location>
</feature>
<evidence type="ECO:0000313" key="6">
    <source>
        <dbReference type="Proteomes" id="UP000095300"/>
    </source>
</evidence>
<dbReference type="InterPro" id="IPR004210">
    <property type="entry name" value="BESS_motif"/>
</dbReference>
<dbReference type="KEGG" id="scac:106086468"/>
<keyword evidence="1" id="KW-0539">Nucleus</keyword>
<evidence type="ECO:0000313" key="5">
    <source>
        <dbReference type="EnsemblMetazoa" id="SCAU013469-PA"/>
    </source>
</evidence>
<dbReference type="PANTHER" id="PTHR12243:SF67">
    <property type="entry name" value="COREPRESSOR OF PANGOLIN, ISOFORM A-RELATED"/>
    <property type="match status" value="1"/>
</dbReference>
<organism evidence="5 6">
    <name type="scientific">Stomoxys calcitrans</name>
    <name type="common">Stable fly</name>
    <name type="synonym">Conops calcitrans</name>
    <dbReference type="NCBI Taxonomy" id="35570"/>
    <lineage>
        <taxon>Eukaryota</taxon>
        <taxon>Metazoa</taxon>
        <taxon>Ecdysozoa</taxon>
        <taxon>Arthropoda</taxon>
        <taxon>Hexapoda</taxon>
        <taxon>Insecta</taxon>
        <taxon>Pterygota</taxon>
        <taxon>Neoptera</taxon>
        <taxon>Endopterygota</taxon>
        <taxon>Diptera</taxon>
        <taxon>Brachycera</taxon>
        <taxon>Muscomorpha</taxon>
        <taxon>Muscoidea</taxon>
        <taxon>Muscidae</taxon>
        <taxon>Stomoxys</taxon>
    </lineage>
</organism>
<dbReference type="PROSITE" id="PS51029">
    <property type="entry name" value="MADF"/>
    <property type="match status" value="1"/>
</dbReference>
<dbReference type="VEuPathDB" id="VectorBase:SCAU013469"/>
<feature type="compositionally biased region" description="Polar residues" evidence="2">
    <location>
        <begin position="154"/>
        <end position="173"/>
    </location>
</feature>
<reference evidence="5" key="1">
    <citation type="submission" date="2020-05" db="UniProtKB">
        <authorList>
            <consortium name="EnsemblMetazoa"/>
        </authorList>
    </citation>
    <scope>IDENTIFICATION</scope>
    <source>
        <strain evidence="5">USDA</strain>
    </source>
</reference>
<dbReference type="PROSITE" id="PS51031">
    <property type="entry name" value="BESS"/>
    <property type="match status" value="1"/>
</dbReference>
<evidence type="ECO:0000256" key="2">
    <source>
        <dbReference type="SAM" id="MobiDB-lite"/>
    </source>
</evidence>
<feature type="domain" description="BESS" evidence="4">
    <location>
        <begin position="349"/>
        <end position="387"/>
    </location>
</feature>
<feature type="compositionally biased region" description="Polar residues" evidence="2">
    <location>
        <begin position="256"/>
        <end position="265"/>
    </location>
</feature>
<evidence type="ECO:0000259" key="3">
    <source>
        <dbReference type="PROSITE" id="PS51029"/>
    </source>
</evidence>
<proteinExistence type="predicted"/>
<keyword evidence="6" id="KW-1185">Reference proteome</keyword>
<evidence type="ECO:0008006" key="7">
    <source>
        <dbReference type="Google" id="ProtNLM"/>
    </source>
</evidence>
<dbReference type="SMART" id="SM00595">
    <property type="entry name" value="MADF"/>
    <property type="match status" value="1"/>
</dbReference>
<feature type="region of interest" description="Disordered" evidence="2">
    <location>
        <begin position="223"/>
        <end position="320"/>
    </location>
</feature>
<dbReference type="GO" id="GO:0005667">
    <property type="term" value="C:transcription regulator complex"/>
    <property type="evidence" value="ECO:0007669"/>
    <property type="project" value="TreeGrafter"/>
</dbReference>
<dbReference type="GO" id="GO:0006357">
    <property type="term" value="P:regulation of transcription by RNA polymerase II"/>
    <property type="evidence" value="ECO:0007669"/>
    <property type="project" value="TreeGrafter"/>
</dbReference>